<dbReference type="Pfam" id="PF02458">
    <property type="entry name" value="Transferase"/>
    <property type="match status" value="1"/>
</dbReference>
<dbReference type="GO" id="GO:0016740">
    <property type="term" value="F:transferase activity"/>
    <property type="evidence" value="ECO:0007669"/>
    <property type="project" value="UniProtKB-KW"/>
</dbReference>
<protein>
    <submittedName>
        <fullName evidence="4">Benzyl alcohol O-benzoyltransferase-like</fullName>
    </submittedName>
</protein>
<name>A0A6I9SDT3_ELAGV</name>
<evidence type="ECO:0000256" key="1">
    <source>
        <dbReference type="ARBA" id="ARBA00009861"/>
    </source>
</evidence>
<dbReference type="RefSeq" id="XP_010941427.2">
    <property type="nucleotide sequence ID" value="XM_010943125.3"/>
</dbReference>
<dbReference type="FunCoup" id="A0A6I9SDT3">
    <property type="interactions" value="4"/>
</dbReference>
<dbReference type="InterPro" id="IPR023213">
    <property type="entry name" value="CAT-like_dom_sf"/>
</dbReference>
<dbReference type="OrthoDB" id="1483986at2759"/>
<sequence>MASSLIFTVSRREPVLVAPAKPTPHEFKPLSDIDDQEGLRFYSSGIHFYRNDPSKEGRDPARVIKEALGKVLVHYHPIAGRLREWPGRKLVVECTGEGVVFVEANADVRLEEFGNAPSPPFPCVEELLYDTESLGSDLDCPLLFVQVTRLKCGGFIFGLRINHTIMDAPGVVQFLTALGEMARGAAAPTVPPVWERELLTARCPPRITHVHPEYEFSAATDVMTTVPLSDMVNRSFFFGPREISALRKYAPPHLRPTSSRFELITASVWRSRTAALGYDPDDEVRVLFVVNARGRRSPPLPSGYYGNAMAFPVASSAAGRLRRSPLGYALEVVKKAKASVTDEYMQSVADLMVLQGRPHFAMARTYLVSDVTRAGFEAVDFGWGEGVYGGPASAGIGGAGVASFYTWHRNDSDDVGSPVTPHSYGAASSSQNQWGTIDSYLLMMRRLAVQSLDRWPQVDYAEYVVARHNDDPSTQSLNLVGWLKVIRGTWEAIARVRSQQYRNTNRMMDMVIDVSGPEFDWDMEDDPKADNGDFYHILKDANEPLCISSSPRGTGAGVGGAGARAGGTGVGAGGAGARAGVGAGGVGAEMLANIS</sequence>
<proteinExistence type="inferred from homology"/>
<evidence type="ECO:0000313" key="4">
    <source>
        <dbReference type="RefSeq" id="XP_010941427.2"/>
    </source>
</evidence>
<dbReference type="Gene3D" id="3.30.559.10">
    <property type="entry name" value="Chloramphenicol acetyltransferase-like domain"/>
    <property type="match status" value="2"/>
</dbReference>
<dbReference type="PANTHER" id="PTHR31147">
    <property type="entry name" value="ACYL TRANSFERASE 4"/>
    <property type="match status" value="1"/>
</dbReference>
<comment type="similarity">
    <text evidence="1">Belongs to the plant acyltransferase family.</text>
</comment>
<evidence type="ECO:0000256" key="2">
    <source>
        <dbReference type="ARBA" id="ARBA00022679"/>
    </source>
</evidence>
<reference evidence="4" key="1">
    <citation type="submission" date="2025-08" db="UniProtKB">
        <authorList>
            <consortium name="RefSeq"/>
        </authorList>
    </citation>
    <scope>IDENTIFICATION</scope>
</reference>
<dbReference type="InterPro" id="IPR050898">
    <property type="entry name" value="Plant_acyltransferase"/>
</dbReference>
<evidence type="ECO:0000313" key="3">
    <source>
        <dbReference type="Proteomes" id="UP000504607"/>
    </source>
</evidence>
<dbReference type="Proteomes" id="UP000504607">
    <property type="component" value="Chromosome 16"/>
</dbReference>
<accession>A0A6I9SDT3</accession>
<dbReference type="PANTHER" id="PTHR31147:SF66">
    <property type="entry name" value="OS05G0315700 PROTEIN"/>
    <property type="match status" value="1"/>
</dbReference>
<keyword evidence="3" id="KW-1185">Reference proteome</keyword>
<dbReference type="KEGG" id="egu:105059707"/>
<dbReference type="InParanoid" id="A0A6I9SDT3"/>
<dbReference type="AlphaFoldDB" id="A0A6I9SDT3"/>
<gene>
    <name evidence="4" type="primary">LOC105059707</name>
</gene>
<organism evidence="3 4">
    <name type="scientific">Elaeis guineensis var. tenera</name>
    <name type="common">Oil palm</name>
    <dbReference type="NCBI Taxonomy" id="51953"/>
    <lineage>
        <taxon>Eukaryota</taxon>
        <taxon>Viridiplantae</taxon>
        <taxon>Streptophyta</taxon>
        <taxon>Embryophyta</taxon>
        <taxon>Tracheophyta</taxon>
        <taxon>Spermatophyta</taxon>
        <taxon>Magnoliopsida</taxon>
        <taxon>Liliopsida</taxon>
        <taxon>Arecaceae</taxon>
        <taxon>Arecoideae</taxon>
        <taxon>Cocoseae</taxon>
        <taxon>Elaeidinae</taxon>
        <taxon>Elaeis</taxon>
    </lineage>
</organism>
<keyword evidence="2" id="KW-0808">Transferase</keyword>